<name>A0ABR3UYX2_9PLEO</name>
<dbReference type="GeneID" id="96082154"/>
<dbReference type="Proteomes" id="UP001578633">
    <property type="component" value="Chromosome 1"/>
</dbReference>
<feature type="compositionally biased region" description="Low complexity" evidence="1">
    <location>
        <begin position="182"/>
        <end position="191"/>
    </location>
</feature>
<feature type="region of interest" description="Disordered" evidence="1">
    <location>
        <begin position="1"/>
        <end position="269"/>
    </location>
</feature>
<dbReference type="RefSeq" id="XP_069312074.1">
    <property type="nucleotide sequence ID" value="XM_069447167.1"/>
</dbReference>
<comment type="caution">
    <text evidence="2">The sequence shown here is derived from an EMBL/GenBank/DDBJ whole genome shotgun (WGS) entry which is preliminary data.</text>
</comment>
<organism evidence="2 3">
    <name type="scientific">Alternaria dauci</name>
    <dbReference type="NCBI Taxonomy" id="48095"/>
    <lineage>
        <taxon>Eukaryota</taxon>
        <taxon>Fungi</taxon>
        <taxon>Dikarya</taxon>
        <taxon>Ascomycota</taxon>
        <taxon>Pezizomycotina</taxon>
        <taxon>Dothideomycetes</taxon>
        <taxon>Pleosporomycetidae</taxon>
        <taxon>Pleosporales</taxon>
        <taxon>Pleosporineae</taxon>
        <taxon>Pleosporaceae</taxon>
        <taxon>Alternaria</taxon>
        <taxon>Alternaria sect. Porri</taxon>
    </lineage>
</organism>
<dbReference type="EMBL" id="JBHGVX010000001">
    <property type="protein sequence ID" value="KAL1801490.1"/>
    <property type="molecule type" value="Genomic_DNA"/>
</dbReference>
<feature type="compositionally biased region" description="Low complexity" evidence="1">
    <location>
        <begin position="63"/>
        <end position="73"/>
    </location>
</feature>
<evidence type="ECO:0000313" key="2">
    <source>
        <dbReference type="EMBL" id="KAL1801490.1"/>
    </source>
</evidence>
<sequence>MTKNYKPVGRTTMHPHVHHQTDRKDGEENSDSQESRAKRSSPKKVNAQVSEEAVEHTYPPGVLPDWWDSDTSLSPPPSSSRSINCTEYVSPPASAPPSKKPSRKPVSHRKKKDHFEHPPENATSSFYFPDDIEGDTDADTDNDAPADTDDDVEDVDEDAKEPAQPVSRGPAQVDDALPPSPSSSSLSSSGLSEEEEPELECIVKIPSPPEKKKTKAQKAKEARAKKAREAKAKKDKETKAKNEKNGKKDKTAVKSKPAIKTTAGGRVQKNAGTARVQCNGTTKKNTRCGHRKTVPAGEVWNCGRHK</sequence>
<evidence type="ECO:0000313" key="3">
    <source>
        <dbReference type="Proteomes" id="UP001578633"/>
    </source>
</evidence>
<keyword evidence="3" id="KW-1185">Reference proteome</keyword>
<reference evidence="2 3" key="1">
    <citation type="submission" date="2024-09" db="EMBL/GenBank/DDBJ databases">
        <title>T2T genomes of carrot and Alternaria dauci and their utility for understanding host-pathogen interaction during carrot leaf blight disease.</title>
        <authorList>
            <person name="Liu W."/>
            <person name="Xu S."/>
            <person name="Ou C."/>
            <person name="Liu X."/>
            <person name="Zhuang F."/>
            <person name="Deng X.W."/>
        </authorList>
    </citation>
    <scope>NUCLEOTIDE SEQUENCE [LARGE SCALE GENOMIC DNA]</scope>
    <source>
        <strain evidence="2 3">A2016</strain>
    </source>
</reference>
<gene>
    <name evidence="2" type="ORF">ACET3X_001832</name>
</gene>
<protein>
    <submittedName>
        <fullName evidence="2">Uncharacterized protein</fullName>
    </submittedName>
</protein>
<feature type="compositionally biased region" description="Basic and acidic residues" evidence="1">
    <location>
        <begin position="19"/>
        <end position="37"/>
    </location>
</feature>
<evidence type="ECO:0000256" key="1">
    <source>
        <dbReference type="SAM" id="MobiDB-lite"/>
    </source>
</evidence>
<feature type="compositionally biased region" description="Acidic residues" evidence="1">
    <location>
        <begin position="130"/>
        <end position="159"/>
    </location>
</feature>
<accession>A0ABR3UYX2</accession>
<feature type="compositionally biased region" description="Basic and acidic residues" evidence="1">
    <location>
        <begin position="218"/>
        <end position="252"/>
    </location>
</feature>
<feature type="compositionally biased region" description="Basic residues" evidence="1">
    <location>
        <begin position="100"/>
        <end position="112"/>
    </location>
</feature>
<proteinExistence type="predicted"/>